<evidence type="ECO:0008006" key="3">
    <source>
        <dbReference type="Google" id="ProtNLM"/>
    </source>
</evidence>
<organism evidence="2">
    <name type="scientific">bioreactor metagenome</name>
    <dbReference type="NCBI Taxonomy" id="1076179"/>
    <lineage>
        <taxon>unclassified sequences</taxon>
        <taxon>metagenomes</taxon>
        <taxon>ecological metagenomes</taxon>
    </lineage>
</organism>
<evidence type="ECO:0000256" key="1">
    <source>
        <dbReference type="SAM" id="Phobius"/>
    </source>
</evidence>
<sequence length="172" mass="20306">MNKISILYWIIALLLILNLSTIGGLIYHHYQGKENEPVLILDVQDDSRLTGRYFRQVLGFDDDQMKAFRRANRNFQPVANQIIFTIDSLKQEQFNELKKESSDSVRLFELAEKIGTQHTALKNVTNRFYLEIKKVCNEKQCNQLEEVFHPLFKNTIPARKHRNKNINLNQHY</sequence>
<evidence type="ECO:0000313" key="2">
    <source>
        <dbReference type="EMBL" id="MPL99143.1"/>
    </source>
</evidence>
<feature type="transmembrane region" description="Helical" evidence="1">
    <location>
        <begin position="6"/>
        <end position="27"/>
    </location>
</feature>
<comment type="caution">
    <text evidence="2">The sequence shown here is derived from an EMBL/GenBank/DDBJ whole genome shotgun (WGS) entry which is preliminary data.</text>
</comment>
<keyword evidence="1" id="KW-0812">Transmembrane</keyword>
<protein>
    <recommendedName>
        <fullName evidence="3">Periplasmic heavy metal sensor</fullName>
    </recommendedName>
</protein>
<name>A0A644W9N9_9ZZZZ</name>
<keyword evidence="1" id="KW-1133">Transmembrane helix</keyword>
<proteinExistence type="predicted"/>
<accession>A0A644W9N9</accession>
<keyword evidence="1" id="KW-0472">Membrane</keyword>
<gene>
    <name evidence="2" type="ORF">SDC9_45359</name>
</gene>
<dbReference type="AlphaFoldDB" id="A0A644W9N9"/>
<dbReference type="EMBL" id="VSSQ01000649">
    <property type="protein sequence ID" value="MPL99143.1"/>
    <property type="molecule type" value="Genomic_DNA"/>
</dbReference>
<reference evidence="2" key="1">
    <citation type="submission" date="2019-08" db="EMBL/GenBank/DDBJ databases">
        <authorList>
            <person name="Kucharzyk K."/>
            <person name="Murdoch R.W."/>
            <person name="Higgins S."/>
            <person name="Loffler F."/>
        </authorList>
    </citation>
    <scope>NUCLEOTIDE SEQUENCE</scope>
</reference>
<dbReference type="Gene3D" id="1.20.120.1490">
    <property type="match status" value="1"/>
</dbReference>